<dbReference type="PANTHER" id="PTHR10799">
    <property type="entry name" value="SNF2/RAD54 HELICASE FAMILY"/>
    <property type="match status" value="1"/>
</dbReference>
<dbReference type="InterPro" id="IPR014001">
    <property type="entry name" value="Helicase_ATP-bd"/>
</dbReference>
<evidence type="ECO:0000259" key="6">
    <source>
        <dbReference type="PROSITE" id="PS51194"/>
    </source>
</evidence>
<feature type="domain" description="SWIM-type" evidence="4">
    <location>
        <begin position="72"/>
        <end position="110"/>
    </location>
</feature>
<evidence type="ECO:0000256" key="1">
    <source>
        <dbReference type="ARBA" id="ARBA00022801"/>
    </source>
</evidence>
<keyword evidence="2" id="KW-0479">Metal-binding</keyword>
<dbReference type="PROSITE" id="PS51194">
    <property type="entry name" value="HELICASE_CTER"/>
    <property type="match status" value="1"/>
</dbReference>
<reference evidence="8" key="1">
    <citation type="journal article" date="2011" name="Stand. Genomic Sci.">
        <title>Non-contiguous finished genome sequence of the opportunistic oral pathogen Prevotella multisaccharivorax type strain (PPPA20).</title>
        <authorList>
            <person name="Pati A."/>
            <person name="Gronow S."/>
            <person name="Lu M."/>
            <person name="Lapidus A."/>
            <person name="Nolan M."/>
            <person name="Lucas S."/>
            <person name="Hammon N."/>
            <person name="Deshpande S."/>
            <person name="Cheng J.F."/>
            <person name="Tapia R."/>
            <person name="Han C."/>
            <person name="Goodwin L."/>
            <person name="Pitluck S."/>
            <person name="Liolios K."/>
            <person name="Pagani I."/>
            <person name="Mavromatis K."/>
            <person name="Mikhailova N."/>
            <person name="Huntemann M."/>
            <person name="Chen A."/>
            <person name="Palaniappan K."/>
            <person name="Land M."/>
            <person name="Hauser L."/>
            <person name="Detter J.C."/>
            <person name="Brambilla E.M."/>
            <person name="Rohde M."/>
            <person name="Goker M."/>
            <person name="Woyke T."/>
            <person name="Bristow J."/>
            <person name="Eisen J.A."/>
            <person name="Markowitz V."/>
            <person name="Hugenholtz P."/>
            <person name="Kyrpides N.C."/>
            <person name="Klenk H.P."/>
            <person name="Ivanova N."/>
        </authorList>
    </citation>
    <scope>NUCLEOTIDE SEQUENCE [LARGE SCALE GENOMIC DNA]</scope>
    <source>
        <strain evidence="8">DSM 17128</strain>
    </source>
</reference>
<accession>F8N5S9</accession>
<dbReference type="EMBL" id="GL945017">
    <property type="protein sequence ID" value="EGN56091.1"/>
    <property type="molecule type" value="Genomic_DNA"/>
</dbReference>
<dbReference type="InterPro" id="IPR038718">
    <property type="entry name" value="SNF2-like_sf"/>
</dbReference>
<dbReference type="eggNOG" id="COG0553">
    <property type="taxonomic scope" value="Bacteria"/>
</dbReference>
<dbReference type="Pfam" id="PF00176">
    <property type="entry name" value="SNF2-rel_dom"/>
    <property type="match status" value="1"/>
</dbReference>
<dbReference type="InterPro" id="IPR000330">
    <property type="entry name" value="SNF2_N"/>
</dbReference>
<keyword evidence="2" id="KW-0862">Zinc</keyword>
<name>F8N5S9_9BACT</name>
<dbReference type="AlphaFoldDB" id="F8N5S9"/>
<dbReference type="GO" id="GO:0008270">
    <property type="term" value="F:zinc ion binding"/>
    <property type="evidence" value="ECO:0007669"/>
    <property type="project" value="UniProtKB-KW"/>
</dbReference>
<dbReference type="GO" id="GO:0005524">
    <property type="term" value="F:ATP binding"/>
    <property type="evidence" value="ECO:0007669"/>
    <property type="project" value="InterPro"/>
</dbReference>
<dbReference type="CDD" id="cd18793">
    <property type="entry name" value="SF2_C_SNF"/>
    <property type="match status" value="1"/>
</dbReference>
<dbReference type="Gene3D" id="3.40.50.10810">
    <property type="entry name" value="Tandem AAA-ATPase domain"/>
    <property type="match status" value="1"/>
</dbReference>
<dbReference type="Proteomes" id="UP000002772">
    <property type="component" value="Unassembled WGS sequence"/>
</dbReference>
<evidence type="ECO:0000256" key="2">
    <source>
        <dbReference type="PROSITE-ProRule" id="PRU00325"/>
    </source>
</evidence>
<evidence type="ECO:0000313" key="7">
    <source>
        <dbReference type="EMBL" id="EGN56091.1"/>
    </source>
</evidence>
<dbReference type="PROSITE" id="PS50966">
    <property type="entry name" value="ZF_SWIM"/>
    <property type="match status" value="1"/>
</dbReference>
<dbReference type="SMART" id="SM00490">
    <property type="entry name" value="HELICc"/>
    <property type="match status" value="1"/>
</dbReference>
<gene>
    <name evidence="7" type="ORF">Premu_0615</name>
</gene>
<evidence type="ECO:0000256" key="3">
    <source>
        <dbReference type="SAM" id="MobiDB-lite"/>
    </source>
</evidence>
<dbReference type="GO" id="GO:0016787">
    <property type="term" value="F:hydrolase activity"/>
    <property type="evidence" value="ECO:0007669"/>
    <property type="project" value="UniProtKB-KW"/>
</dbReference>
<sequence length="821" mass="94509">MAGDMKQKRTAKKNKDKHIPYQYKPDGMDLKTWQQKLRKQAAKEAQFLIFSVDEENAPGEYRVNNPRKCETYKVVYRGARSPWNYCSCMDFKTSQLGTCKHLEAVKMWIGRKGHHVHREIPSYTSVYIDYSEGRKVRIRIGTDHRAEFESLSKDYFTDGVLNNNGLLHFEQFLTRARKTDDTFRCYNDALDFVLEQRERHERELWTSQLTDDDFATLLHTSLYDYQKEGIRFSARAGRAIIADEMGLGKTIQAIGTAQLLKNKGHITSILIICPTSLKYQWKREIERFTGEAVRVIEGNQLKRRDQYFADEPYKIVSYNAVANDIRTWGHLTTDMLIIDEVQRLKNWDTKIAQAARKIDSHYSVILSGTPLENRLEELYSVVELVDQFLLGPFYLFRDRYIVKDNKGVTVGYQNLNELGEKLKAVLIRRRKCDVRLQLPARQDKNLMMPMTREQMTVHDEAKQSVQRLMQKWDRMHFLSETDRRRLMMFLQQMRCVCDSTYVLDQKTRYDTKVEETVNIILNVIEGSDEKVVVFSQWERMTRIIAQELERHGIRFEYLHGGVPSKVRKDLVNNFTDLAESRVFLSTDAGSTGLNLQVASVIINVDLPWNPAVLEQRVARIYRIGQERNIEVINLVAANTFEESMLAKLKFKTSMFEGVLDGGEDAIFVDNNKFGKMMDKLKETMEESNVSADEVPLGDVEEAAPAVSSIDEEDDKGTRIEEELPTNDVWNTSVAKHTESKECSDSEKSAGHKAQARRLVTDGVAFFSGLASALQSEQSTRALVDSIVEEDKERGTANLKIPVPDKKTVMQVLGMIGKLLKP</sequence>
<feature type="domain" description="Helicase C-terminal" evidence="6">
    <location>
        <begin position="516"/>
        <end position="702"/>
    </location>
</feature>
<evidence type="ECO:0000259" key="4">
    <source>
        <dbReference type="PROSITE" id="PS50966"/>
    </source>
</evidence>
<dbReference type="CDD" id="cd17919">
    <property type="entry name" value="DEXHc_Snf"/>
    <property type="match status" value="1"/>
</dbReference>
<dbReference type="PROSITE" id="PS51192">
    <property type="entry name" value="HELICASE_ATP_BIND_1"/>
    <property type="match status" value="1"/>
</dbReference>
<evidence type="ECO:0000259" key="5">
    <source>
        <dbReference type="PROSITE" id="PS51192"/>
    </source>
</evidence>
<dbReference type="RefSeq" id="WP_007573016.1">
    <property type="nucleotide sequence ID" value="NZ_BPTS01000001.1"/>
</dbReference>
<dbReference type="InterPro" id="IPR001650">
    <property type="entry name" value="Helicase_C-like"/>
</dbReference>
<protein>
    <submittedName>
        <fullName evidence="7">SNF2-related protein</fullName>
    </submittedName>
</protein>
<keyword evidence="8" id="KW-1185">Reference proteome</keyword>
<organism evidence="7 8">
    <name type="scientific">Hallella multisaccharivorax DSM 17128</name>
    <dbReference type="NCBI Taxonomy" id="688246"/>
    <lineage>
        <taxon>Bacteria</taxon>
        <taxon>Pseudomonadati</taxon>
        <taxon>Bacteroidota</taxon>
        <taxon>Bacteroidia</taxon>
        <taxon>Bacteroidales</taxon>
        <taxon>Prevotellaceae</taxon>
        <taxon>Hallella</taxon>
    </lineage>
</organism>
<dbReference type="STRING" id="688246.Premu_0615"/>
<dbReference type="Pfam" id="PF00271">
    <property type="entry name" value="Helicase_C"/>
    <property type="match status" value="1"/>
</dbReference>
<keyword evidence="1" id="KW-0378">Hydrolase</keyword>
<dbReference type="SMART" id="SM00487">
    <property type="entry name" value="DEXDc"/>
    <property type="match status" value="1"/>
</dbReference>
<dbReference type="SUPFAM" id="SSF52540">
    <property type="entry name" value="P-loop containing nucleoside triphosphate hydrolases"/>
    <property type="match status" value="2"/>
</dbReference>
<feature type="domain" description="Helicase ATP-binding" evidence="5">
    <location>
        <begin position="230"/>
        <end position="388"/>
    </location>
</feature>
<feature type="region of interest" description="Disordered" evidence="3">
    <location>
        <begin position="1"/>
        <end position="21"/>
    </location>
</feature>
<evidence type="ECO:0000313" key="8">
    <source>
        <dbReference type="Proteomes" id="UP000002772"/>
    </source>
</evidence>
<proteinExistence type="predicted"/>
<dbReference type="InterPro" id="IPR027417">
    <property type="entry name" value="P-loop_NTPase"/>
</dbReference>
<dbReference type="InterPro" id="IPR049730">
    <property type="entry name" value="SNF2/RAD54-like_C"/>
</dbReference>
<dbReference type="InterPro" id="IPR007527">
    <property type="entry name" value="Znf_SWIM"/>
</dbReference>
<keyword evidence="2" id="KW-0863">Zinc-finger</keyword>
<feature type="region of interest" description="Disordered" evidence="3">
    <location>
        <begin position="703"/>
        <end position="728"/>
    </location>
</feature>
<dbReference type="HOGENOM" id="CLU_016129_0_0_10"/>
<dbReference type="Gene3D" id="3.40.50.300">
    <property type="entry name" value="P-loop containing nucleotide triphosphate hydrolases"/>
    <property type="match status" value="1"/>
</dbReference>